<comment type="caution">
    <text evidence="3">The sequence shown here is derived from an EMBL/GenBank/DDBJ whole genome shotgun (WGS) entry which is preliminary data.</text>
</comment>
<dbReference type="OrthoDB" id="185373at2759"/>
<dbReference type="Pfam" id="PF20431">
    <property type="entry name" value="E_motif"/>
    <property type="match status" value="1"/>
</dbReference>
<dbReference type="Proteomes" id="UP000325081">
    <property type="component" value="Unassembled WGS sequence"/>
</dbReference>
<proteinExistence type="predicted"/>
<dbReference type="EMBL" id="BKCP01003335">
    <property type="protein sequence ID" value="GER28902.1"/>
    <property type="molecule type" value="Genomic_DNA"/>
</dbReference>
<dbReference type="FunFam" id="1.25.40.10:FF:001093">
    <property type="entry name" value="Pentatricopeptide repeat-containing protein At2g34400"/>
    <property type="match status" value="1"/>
</dbReference>
<evidence type="ECO:0000313" key="3">
    <source>
        <dbReference type="EMBL" id="GER28902.1"/>
    </source>
</evidence>
<reference evidence="4" key="1">
    <citation type="journal article" date="2019" name="Curr. Biol.">
        <title>Genome Sequence of Striga asiatica Provides Insight into the Evolution of Plant Parasitism.</title>
        <authorList>
            <person name="Yoshida S."/>
            <person name="Kim S."/>
            <person name="Wafula E.K."/>
            <person name="Tanskanen J."/>
            <person name="Kim Y.M."/>
            <person name="Honaas L."/>
            <person name="Yang Z."/>
            <person name="Spallek T."/>
            <person name="Conn C.E."/>
            <person name="Ichihashi Y."/>
            <person name="Cheong K."/>
            <person name="Cui S."/>
            <person name="Der J.P."/>
            <person name="Gundlach H."/>
            <person name="Jiao Y."/>
            <person name="Hori C."/>
            <person name="Ishida J.K."/>
            <person name="Kasahara H."/>
            <person name="Kiba T."/>
            <person name="Kim M.S."/>
            <person name="Koo N."/>
            <person name="Laohavisit A."/>
            <person name="Lee Y.H."/>
            <person name="Lumba S."/>
            <person name="McCourt P."/>
            <person name="Mortimer J.C."/>
            <person name="Mutuku J.M."/>
            <person name="Nomura T."/>
            <person name="Sasaki-Sekimoto Y."/>
            <person name="Seto Y."/>
            <person name="Wang Y."/>
            <person name="Wakatake T."/>
            <person name="Sakakibara H."/>
            <person name="Demura T."/>
            <person name="Yamaguchi S."/>
            <person name="Yoneyama K."/>
            <person name="Manabe R.I."/>
            <person name="Nelson D.C."/>
            <person name="Schulman A.H."/>
            <person name="Timko M.P."/>
            <person name="dePamphilis C.W."/>
            <person name="Choi D."/>
            <person name="Shirasu K."/>
        </authorList>
    </citation>
    <scope>NUCLEOTIDE SEQUENCE [LARGE SCALE GENOMIC DNA]</scope>
    <source>
        <strain evidence="4">cv. UVA1</strain>
    </source>
</reference>
<dbReference type="Gene3D" id="1.25.40.10">
    <property type="entry name" value="Tetratricopeptide repeat domain"/>
    <property type="match status" value="6"/>
</dbReference>
<feature type="repeat" description="PPR" evidence="2">
    <location>
        <begin position="275"/>
        <end position="309"/>
    </location>
</feature>
<dbReference type="FunFam" id="1.25.40.10:FF:000397">
    <property type="entry name" value="Pentatricopeptide repeat-containing protein At2g40720"/>
    <property type="match status" value="1"/>
</dbReference>
<dbReference type="NCBIfam" id="TIGR00756">
    <property type="entry name" value="PPR"/>
    <property type="match status" value="4"/>
</dbReference>
<feature type="repeat" description="PPR" evidence="2">
    <location>
        <begin position="174"/>
        <end position="208"/>
    </location>
</feature>
<dbReference type="InterPro" id="IPR046848">
    <property type="entry name" value="E_motif"/>
</dbReference>
<feature type="repeat" description="PPR" evidence="2">
    <location>
        <begin position="477"/>
        <end position="511"/>
    </location>
</feature>
<dbReference type="PANTHER" id="PTHR24015:SF1885">
    <property type="entry name" value="PENTACOTRIPEPTIDE-REPEAT REGION OF PRORP DOMAIN-CONTAINING PROTEIN"/>
    <property type="match status" value="1"/>
</dbReference>
<dbReference type="InterPro" id="IPR046960">
    <property type="entry name" value="PPR_At4g14850-like_plant"/>
</dbReference>
<dbReference type="PROSITE" id="PS51375">
    <property type="entry name" value="PPR"/>
    <property type="match status" value="5"/>
</dbReference>
<dbReference type="GO" id="GO:0009451">
    <property type="term" value="P:RNA modification"/>
    <property type="evidence" value="ECO:0007669"/>
    <property type="project" value="InterPro"/>
</dbReference>
<gene>
    <name evidence="3" type="ORF">STAS_04727</name>
</gene>
<dbReference type="Pfam" id="PF01535">
    <property type="entry name" value="PPR"/>
    <property type="match status" value="4"/>
</dbReference>
<dbReference type="InterPro" id="IPR002885">
    <property type="entry name" value="PPR_rpt"/>
</dbReference>
<evidence type="ECO:0000313" key="4">
    <source>
        <dbReference type="Proteomes" id="UP000325081"/>
    </source>
</evidence>
<protein>
    <submittedName>
        <fullName evidence="3">Pentatricopeptide repeat-containing family protein</fullName>
    </submittedName>
</protein>
<keyword evidence="1" id="KW-0677">Repeat</keyword>
<sequence>MSLSRLIRSCAETKSILNGRAAHACGRAAHACVIISGAHQDVQTNNHLLAMYTKLDHIDYAQKLFDRMPVRNLVTWTSLISAYSKLGLTEKALYLFRSLVLDLEISPNEYTYVAAISACAQANALRSGKEIHGRIYRTGISLNSFLCNCLVNFYGKCKLSNSARLVFETMAEPDTVSCVSLVTGYVQCGEYEEGLKIFTRFSRLGVKVNEFLYGSILGCCAALENLKAGKQMQCIGIKSGVRMDQFAFTSLINFYAKCGDVELAGKALRESDRPNVTAWTALIGGCVQVGKCRVAIGLYKEMFSSGLIPSEKTFASVLGAFGREEEVQGGVQLICLIKKAGFDSFTFVSNAVLDFYSRVGFLDECFVIFSEIGTRDVVSWNSLIAGCVGFGHHKTAAICVQNMVLDGFDPDMYTYSCLLRVCGDLPAAEWGRQTHCRVVKPGMDSNVVVGSALVDMYAKCGRMGDARKFFDILPNKNMITWNTMISGYARHGFGKEALEIYDIMLKNGVKPNDVTFIGVLSSCLHTGAMEEALHHFRSMTNDFGICPRTDHIACIVSLFVRKGQTRAAYDFVRSLPEESSKVVWRCLLYGCVENRDLNLGLYVAEKILSTDPNDTSARVLLSNIYAGSDMWKEASRVREITKGMRKETGYSWT</sequence>
<evidence type="ECO:0000256" key="1">
    <source>
        <dbReference type="ARBA" id="ARBA00022737"/>
    </source>
</evidence>
<dbReference type="Pfam" id="PF13041">
    <property type="entry name" value="PPR_2"/>
    <property type="match status" value="4"/>
</dbReference>
<dbReference type="AlphaFoldDB" id="A0A5A7P848"/>
<evidence type="ECO:0000256" key="2">
    <source>
        <dbReference type="PROSITE-ProRule" id="PRU00708"/>
    </source>
</evidence>
<dbReference type="InterPro" id="IPR011990">
    <property type="entry name" value="TPR-like_helical_dom_sf"/>
</dbReference>
<dbReference type="PANTHER" id="PTHR24015">
    <property type="entry name" value="OS07G0578800 PROTEIN-RELATED"/>
    <property type="match status" value="1"/>
</dbReference>
<feature type="repeat" description="PPR" evidence="2">
    <location>
        <begin position="376"/>
        <end position="410"/>
    </location>
</feature>
<keyword evidence="4" id="KW-1185">Reference proteome</keyword>
<dbReference type="GO" id="GO:0003723">
    <property type="term" value="F:RNA binding"/>
    <property type="evidence" value="ECO:0007669"/>
    <property type="project" value="InterPro"/>
</dbReference>
<accession>A0A5A7P848</accession>
<name>A0A5A7P848_STRAF</name>
<organism evidence="3 4">
    <name type="scientific">Striga asiatica</name>
    <name type="common">Asiatic witchweed</name>
    <name type="synonym">Buchnera asiatica</name>
    <dbReference type="NCBI Taxonomy" id="4170"/>
    <lineage>
        <taxon>Eukaryota</taxon>
        <taxon>Viridiplantae</taxon>
        <taxon>Streptophyta</taxon>
        <taxon>Embryophyta</taxon>
        <taxon>Tracheophyta</taxon>
        <taxon>Spermatophyta</taxon>
        <taxon>Magnoliopsida</taxon>
        <taxon>eudicotyledons</taxon>
        <taxon>Gunneridae</taxon>
        <taxon>Pentapetalae</taxon>
        <taxon>asterids</taxon>
        <taxon>lamiids</taxon>
        <taxon>Lamiales</taxon>
        <taxon>Orobanchaceae</taxon>
        <taxon>Buchnereae</taxon>
        <taxon>Striga</taxon>
    </lineage>
</organism>
<feature type="repeat" description="PPR" evidence="2">
    <location>
        <begin position="72"/>
        <end position="107"/>
    </location>
</feature>